<feature type="transmembrane region" description="Helical" evidence="1">
    <location>
        <begin position="17"/>
        <end position="35"/>
    </location>
</feature>
<evidence type="ECO:0000256" key="1">
    <source>
        <dbReference type="SAM" id="Phobius"/>
    </source>
</evidence>
<reference evidence="4" key="1">
    <citation type="submission" date="2016-10" db="EMBL/GenBank/DDBJ databases">
        <authorList>
            <person name="Varghese N."/>
            <person name="Submissions S."/>
        </authorList>
    </citation>
    <scope>NUCLEOTIDE SEQUENCE [LARGE SCALE GENOMIC DNA]</scope>
    <source>
        <strain evidence="4">DSM 28463</strain>
    </source>
</reference>
<keyword evidence="1" id="KW-0472">Membrane</keyword>
<proteinExistence type="predicted"/>
<organism evidence="3 4">
    <name type="scientific">Roseovarius lutimaris</name>
    <dbReference type="NCBI Taxonomy" id="1005928"/>
    <lineage>
        <taxon>Bacteria</taxon>
        <taxon>Pseudomonadati</taxon>
        <taxon>Pseudomonadota</taxon>
        <taxon>Alphaproteobacteria</taxon>
        <taxon>Rhodobacterales</taxon>
        <taxon>Roseobacteraceae</taxon>
        <taxon>Roseovarius</taxon>
    </lineage>
</organism>
<protein>
    <submittedName>
        <fullName evidence="3">Tripartite tricarboxylate transporter TctB family protein</fullName>
    </submittedName>
</protein>
<sequence length="191" mass="21607">MSQQIKVGSAPTGLTPYVRYIAEWFFWIALIGLYFQQTSHFGDEISNYRFGADGWPRGIALVALLGATFQLVLQLHSLRSGPPSSTVEHVEELPVSKKQWALRFMIFAWPFVFLYLTPRLGAYVSLPLFIVGFLLLLGVRKLKPISLVLLVVYGLTLLIFTRFFFVALPLGNEGTFYDINVAIIEFARLGR</sequence>
<feature type="transmembrane region" description="Helical" evidence="1">
    <location>
        <begin position="146"/>
        <end position="168"/>
    </location>
</feature>
<dbReference type="Proteomes" id="UP000198599">
    <property type="component" value="Unassembled WGS sequence"/>
</dbReference>
<dbReference type="OrthoDB" id="8449480at2"/>
<evidence type="ECO:0000313" key="4">
    <source>
        <dbReference type="Proteomes" id="UP000198599"/>
    </source>
</evidence>
<keyword evidence="4" id="KW-1185">Reference proteome</keyword>
<keyword evidence="1" id="KW-1133">Transmembrane helix</keyword>
<dbReference type="Pfam" id="PF07331">
    <property type="entry name" value="TctB"/>
    <property type="match status" value="1"/>
</dbReference>
<dbReference type="AlphaFoldDB" id="A0A1I5H5A3"/>
<evidence type="ECO:0000313" key="3">
    <source>
        <dbReference type="EMBL" id="SFO43353.1"/>
    </source>
</evidence>
<feature type="domain" description="DUF1468" evidence="2">
    <location>
        <begin position="26"/>
        <end position="169"/>
    </location>
</feature>
<name>A0A1I5H5A3_9RHOB</name>
<gene>
    <name evidence="3" type="ORF">SAMN04487859_1555</name>
</gene>
<dbReference type="STRING" id="1005928.SAMN04487859_1555"/>
<dbReference type="EMBL" id="FOVP01000055">
    <property type="protein sequence ID" value="SFO43353.1"/>
    <property type="molecule type" value="Genomic_DNA"/>
</dbReference>
<evidence type="ECO:0000259" key="2">
    <source>
        <dbReference type="Pfam" id="PF07331"/>
    </source>
</evidence>
<dbReference type="RefSeq" id="WP_143076437.1">
    <property type="nucleotide sequence ID" value="NZ_FOVP01000055.1"/>
</dbReference>
<accession>A0A1I5H5A3</accession>
<feature type="transmembrane region" description="Helical" evidence="1">
    <location>
        <begin position="122"/>
        <end position="139"/>
    </location>
</feature>
<dbReference type="InterPro" id="IPR009936">
    <property type="entry name" value="DUF1468"/>
</dbReference>
<feature type="transmembrane region" description="Helical" evidence="1">
    <location>
        <begin position="55"/>
        <end position="73"/>
    </location>
</feature>
<keyword evidence="1" id="KW-0812">Transmembrane</keyword>